<evidence type="ECO:0000313" key="3">
    <source>
        <dbReference type="EMBL" id="MBP1325262.1"/>
    </source>
</evidence>
<dbReference type="AlphaFoldDB" id="A0A940T2N4"/>
<organism evidence="3 4">
    <name type="scientific">Leucobacter exalbidus</name>
    <dbReference type="NCBI Taxonomy" id="662960"/>
    <lineage>
        <taxon>Bacteria</taxon>
        <taxon>Bacillati</taxon>
        <taxon>Actinomycetota</taxon>
        <taxon>Actinomycetes</taxon>
        <taxon>Micrococcales</taxon>
        <taxon>Microbacteriaceae</taxon>
        <taxon>Leucobacter</taxon>
    </lineage>
</organism>
<keyword evidence="2" id="KW-0472">Membrane</keyword>
<keyword evidence="2" id="KW-0812">Transmembrane</keyword>
<dbReference type="RefSeq" id="WP_209704315.1">
    <property type="nucleotide sequence ID" value="NZ_JAFIDA010000001.1"/>
</dbReference>
<feature type="transmembrane region" description="Helical" evidence="2">
    <location>
        <begin position="41"/>
        <end position="59"/>
    </location>
</feature>
<dbReference type="Proteomes" id="UP000675163">
    <property type="component" value="Unassembled WGS sequence"/>
</dbReference>
<feature type="compositionally biased region" description="Polar residues" evidence="1">
    <location>
        <begin position="127"/>
        <end position="148"/>
    </location>
</feature>
<evidence type="ECO:0000256" key="2">
    <source>
        <dbReference type="SAM" id="Phobius"/>
    </source>
</evidence>
<name>A0A940T2N4_9MICO</name>
<feature type="transmembrane region" description="Helical" evidence="2">
    <location>
        <begin position="74"/>
        <end position="92"/>
    </location>
</feature>
<accession>A0A940T2N4</accession>
<evidence type="ECO:0000256" key="1">
    <source>
        <dbReference type="SAM" id="MobiDB-lite"/>
    </source>
</evidence>
<comment type="caution">
    <text evidence="3">The sequence shown here is derived from an EMBL/GenBank/DDBJ whole genome shotgun (WGS) entry which is preliminary data.</text>
</comment>
<keyword evidence="2" id="KW-1133">Transmembrane helix</keyword>
<reference evidence="3" key="1">
    <citation type="submission" date="2021-02" db="EMBL/GenBank/DDBJ databases">
        <title>Sequencing the genomes of 1000 actinobacteria strains.</title>
        <authorList>
            <person name="Klenk H.-P."/>
        </authorList>
    </citation>
    <scope>NUCLEOTIDE SEQUENCE</scope>
    <source>
        <strain evidence="3">DSM 22850</strain>
    </source>
</reference>
<gene>
    <name evidence="3" type="ORF">JOF28_000494</name>
</gene>
<protein>
    <recommendedName>
        <fullName evidence="5">DUF2304 domain-containing protein</fullName>
    </recommendedName>
</protein>
<evidence type="ECO:0000313" key="4">
    <source>
        <dbReference type="Proteomes" id="UP000675163"/>
    </source>
</evidence>
<sequence>MSPDLQNSAVVIFGTVLALAMVIIILVLLSKRQLGEKYAVLWLLIGIGGLIVVAVPGLLDQLTRALHVQLPSNLLFGGAILLLVGVALHLSWELSRAEDEVRRLAEDSAINDLEITKLARRVAQLEAQASGQRDETSSGTPDTATAAE</sequence>
<dbReference type="Pfam" id="PF10066">
    <property type="entry name" value="DUF2304"/>
    <property type="match status" value="1"/>
</dbReference>
<feature type="region of interest" description="Disordered" evidence="1">
    <location>
        <begin position="126"/>
        <end position="148"/>
    </location>
</feature>
<feature type="transmembrane region" description="Helical" evidence="2">
    <location>
        <begin position="6"/>
        <end position="29"/>
    </location>
</feature>
<dbReference type="EMBL" id="JAFIDA010000001">
    <property type="protein sequence ID" value="MBP1325262.1"/>
    <property type="molecule type" value="Genomic_DNA"/>
</dbReference>
<keyword evidence="4" id="KW-1185">Reference proteome</keyword>
<proteinExistence type="predicted"/>
<dbReference type="InterPro" id="IPR019277">
    <property type="entry name" value="DUF2304"/>
</dbReference>
<evidence type="ECO:0008006" key="5">
    <source>
        <dbReference type="Google" id="ProtNLM"/>
    </source>
</evidence>